<dbReference type="PANTHER" id="PTHR16172:SF41">
    <property type="entry name" value="MAJOR FACILITATOR SUPERFAMILY DOMAIN-CONTAINING PROTEIN 6-LIKE"/>
    <property type="match status" value="1"/>
</dbReference>
<dbReference type="AlphaFoldDB" id="A0A8J2WTJ7"/>
<keyword evidence="5 7" id="KW-0472">Membrane</keyword>
<evidence type="ECO:0000313" key="9">
    <source>
        <dbReference type="EMBL" id="CAH0380304.1"/>
    </source>
</evidence>
<dbReference type="Pfam" id="PF12832">
    <property type="entry name" value="MFS_1_like"/>
    <property type="match status" value="1"/>
</dbReference>
<dbReference type="InterPro" id="IPR036259">
    <property type="entry name" value="MFS_trans_sf"/>
</dbReference>
<dbReference type="Proteomes" id="UP000789595">
    <property type="component" value="Unassembled WGS sequence"/>
</dbReference>
<feature type="region of interest" description="Disordered" evidence="6">
    <location>
        <begin position="196"/>
        <end position="246"/>
    </location>
</feature>
<evidence type="ECO:0000256" key="2">
    <source>
        <dbReference type="ARBA" id="ARBA00005241"/>
    </source>
</evidence>
<feature type="transmembrane region" description="Helical" evidence="7">
    <location>
        <begin position="324"/>
        <end position="345"/>
    </location>
</feature>
<organism evidence="9 10">
    <name type="scientific">Pelagomonas calceolata</name>
    <dbReference type="NCBI Taxonomy" id="35677"/>
    <lineage>
        <taxon>Eukaryota</taxon>
        <taxon>Sar</taxon>
        <taxon>Stramenopiles</taxon>
        <taxon>Ochrophyta</taxon>
        <taxon>Pelagophyceae</taxon>
        <taxon>Pelagomonadales</taxon>
        <taxon>Pelagomonadaceae</taxon>
        <taxon>Pelagomonas</taxon>
    </lineage>
</organism>
<reference evidence="9" key="1">
    <citation type="submission" date="2021-11" db="EMBL/GenBank/DDBJ databases">
        <authorList>
            <consortium name="Genoscope - CEA"/>
            <person name="William W."/>
        </authorList>
    </citation>
    <scope>NUCLEOTIDE SEQUENCE</scope>
</reference>
<protein>
    <recommendedName>
        <fullName evidence="8">Major facilitator superfamily associated domain-containing protein</fullName>
    </recommendedName>
</protein>
<evidence type="ECO:0000256" key="5">
    <source>
        <dbReference type="ARBA" id="ARBA00023136"/>
    </source>
</evidence>
<dbReference type="Gene3D" id="1.20.1250.20">
    <property type="entry name" value="MFS general substrate transporter like domains"/>
    <property type="match status" value="2"/>
</dbReference>
<evidence type="ECO:0000256" key="7">
    <source>
        <dbReference type="SAM" id="Phobius"/>
    </source>
</evidence>
<proteinExistence type="inferred from homology"/>
<name>A0A8J2WTJ7_9STRA</name>
<feature type="transmembrane region" description="Helical" evidence="7">
    <location>
        <begin position="145"/>
        <end position="165"/>
    </location>
</feature>
<feature type="transmembrane region" description="Helical" evidence="7">
    <location>
        <begin position="258"/>
        <end position="284"/>
    </location>
</feature>
<accession>A0A8J2WTJ7</accession>
<evidence type="ECO:0000313" key="10">
    <source>
        <dbReference type="Proteomes" id="UP000789595"/>
    </source>
</evidence>
<feature type="transmembrane region" description="Helical" evidence="7">
    <location>
        <begin position="290"/>
        <end position="312"/>
    </location>
</feature>
<keyword evidence="3 7" id="KW-0812">Transmembrane</keyword>
<feature type="transmembrane region" description="Helical" evidence="7">
    <location>
        <begin position="6"/>
        <end position="26"/>
    </location>
</feature>
<comment type="similarity">
    <text evidence="2">Belongs to the major facilitator superfamily. MFSD6 family.</text>
</comment>
<dbReference type="SUPFAM" id="SSF103473">
    <property type="entry name" value="MFS general substrate transporter"/>
    <property type="match status" value="1"/>
</dbReference>
<dbReference type="InterPro" id="IPR051717">
    <property type="entry name" value="MFS_MFSD6"/>
</dbReference>
<evidence type="ECO:0000259" key="8">
    <source>
        <dbReference type="Pfam" id="PF12832"/>
    </source>
</evidence>
<feature type="transmembrane region" description="Helical" evidence="7">
    <location>
        <begin position="418"/>
        <end position="437"/>
    </location>
</feature>
<gene>
    <name evidence="9" type="ORF">PECAL_6P19480</name>
</gene>
<comment type="caution">
    <text evidence="9">The sequence shown here is derived from an EMBL/GenBank/DDBJ whole genome shotgun (WGS) entry which is preliminary data.</text>
</comment>
<comment type="subcellular location">
    <subcellularLocation>
        <location evidence="1">Membrane</location>
        <topology evidence="1">Multi-pass membrane protein</topology>
    </subcellularLocation>
</comment>
<keyword evidence="4 7" id="KW-1133">Transmembrane helix</keyword>
<evidence type="ECO:0000256" key="1">
    <source>
        <dbReference type="ARBA" id="ARBA00004141"/>
    </source>
</evidence>
<dbReference type="OrthoDB" id="515887at2759"/>
<dbReference type="GO" id="GO:0016020">
    <property type="term" value="C:membrane"/>
    <property type="evidence" value="ECO:0007669"/>
    <property type="project" value="UniProtKB-SubCell"/>
</dbReference>
<evidence type="ECO:0000256" key="6">
    <source>
        <dbReference type="SAM" id="MobiDB-lite"/>
    </source>
</evidence>
<dbReference type="PANTHER" id="PTHR16172">
    <property type="entry name" value="MAJOR FACILITATOR SUPERFAMILY DOMAIN-CONTAINING PROTEIN 6-LIKE"/>
    <property type="match status" value="1"/>
</dbReference>
<feature type="transmembrane region" description="Helical" evidence="7">
    <location>
        <begin position="385"/>
        <end position="406"/>
    </location>
</feature>
<keyword evidence="10" id="KW-1185">Reference proteome</keyword>
<sequence length="460" mass="48923">MPLAENAVYFFHFVALCLVWPYLPLFLSRYVSEAELGLLLGATRLVGVAASPAWAWLADAKCGRGPIFALSWLCWQLLTPLVLVAARTRVLALVLIARSVFEAPLIPFVDAGVVARASFGAARLYGSLSWGLTAPVAGYVYANYGFSPCVAAAALFGCGAAVFAVDVVPAAKTKRNYDQVHRQSVTTRVLNPFSVADSDEGGAPPAADANPFEIGGLESDDEEEKAEPTRPDKNINPFEIGADSDDDEARTAQVEGDLVAFLAASACVGSGFGFVMSFLFVFIVRGLGGAATLCGLALFVECAVEVPVMRAADGLLARHGSKTLVVVVLLLYAARCAGYALLTFFPGRPWLVLLVEPLHGITFALFYTAGVVGAKARMPSDRQTLAQGLFSAAFNGGSGVGAALGGLAVRKIGYRNTFLVFTAVFIFATVAAFIKLVDDRPQDDSRWQRPRDEFEEGDLV</sequence>
<feature type="transmembrane region" description="Helical" evidence="7">
    <location>
        <begin position="351"/>
        <end position="373"/>
    </location>
</feature>
<feature type="domain" description="Major facilitator superfamily associated" evidence="8">
    <location>
        <begin position="7"/>
        <end position="419"/>
    </location>
</feature>
<evidence type="ECO:0000256" key="4">
    <source>
        <dbReference type="ARBA" id="ARBA00022989"/>
    </source>
</evidence>
<dbReference type="EMBL" id="CAKKNE010000006">
    <property type="protein sequence ID" value="CAH0380304.1"/>
    <property type="molecule type" value="Genomic_DNA"/>
</dbReference>
<dbReference type="InterPro" id="IPR024989">
    <property type="entry name" value="MFS_assoc_dom"/>
</dbReference>
<feature type="transmembrane region" description="Helical" evidence="7">
    <location>
        <begin position="38"/>
        <end position="57"/>
    </location>
</feature>
<evidence type="ECO:0000256" key="3">
    <source>
        <dbReference type="ARBA" id="ARBA00022692"/>
    </source>
</evidence>